<evidence type="ECO:0000313" key="7">
    <source>
        <dbReference type="EMBL" id="MFD1786084.1"/>
    </source>
</evidence>
<evidence type="ECO:0000256" key="4">
    <source>
        <dbReference type="ARBA" id="ARBA00023143"/>
    </source>
</evidence>
<keyword evidence="4" id="KW-0975">Bacterial flagellum</keyword>
<dbReference type="InterPro" id="IPR013384">
    <property type="entry name" value="Flagell_FlgL"/>
</dbReference>
<feature type="domain" description="Flagellin C-terminal" evidence="6">
    <location>
        <begin position="228"/>
        <end position="308"/>
    </location>
</feature>
<dbReference type="PANTHER" id="PTHR42792:SF1">
    <property type="entry name" value="FLAGELLAR HOOK-ASSOCIATED PROTEIN 3"/>
    <property type="match status" value="1"/>
</dbReference>
<evidence type="ECO:0000313" key="8">
    <source>
        <dbReference type="Proteomes" id="UP001597283"/>
    </source>
</evidence>
<dbReference type="Pfam" id="PF00700">
    <property type="entry name" value="Flagellin_C"/>
    <property type="match status" value="1"/>
</dbReference>
<comment type="subcellular location">
    <subcellularLocation>
        <location evidence="1">Bacterial flagellum</location>
    </subcellularLocation>
    <subcellularLocation>
        <location evidence="2">Secreted</location>
    </subcellularLocation>
</comment>
<evidence type="ECO:0000256" key="3">
    <source>
        <dbReference type="ARBA" id="ARBA00005709"/>
    </source>
</evidence>
<dbReference type="RefSeq" id="WP_380937732.1">
    <property type="nucleotide sequence ID" value="NZ_JBHUFC010000001.1"/>
</dbReference>
<accession>A0ABW4N994</accession>
<comment type="similarity">
    <text evidence="3">Belongs to the bacterial flagellin family.</text>
</comment>
<keyword evidence="8" id="KW-1185">Reference proteome</keyword>
<evidence type="ECO:0000256" key="1">
    <source>
        <dbReference type="ARBA" id="ARBA00004365"/>
    </source>
</evidence>
<evidence type="ECO:0000256" key="2">
    <source>
        <dbReference type="ARBA" id="ARBA00004613"/>
    </source>
</evidence>
<dbReference type="Pfam" id="PF00669">
    <property type="entry name" value="Flagellin_N"/>
    <property type="match status" value="1"/>
</dbReference>
<keyword evidence="7" id="KW-0969">Cilium</keyword>
<feature type="domain" description="Flagellin N-terminal" evidence="5">
    <location>
        <begin position="23"/>
        <end position="143"/>
    </location>
</feature>
<dbReference type="SUPFAM" id="SSF64518">
    <property type="entry name" value="Phase 1 flagellin"/>
    <property type="match status" value="1"/>
</dbReference>
<protein>
    <submittedName>
        <fullName evidence="7">Flagellar hook-associated protein FlgL</fullName>
    </submittedName>
</protein>
<dbReference type="PRINTS" id="PR00207">
    <property type="entry name" value="FLAGELLIN"/>
</dbReference>
<keyword evidence="7" id="KW-0966">Cell projection</keyword>
<dbReference type="NCBIfam" id="TIGR02550">
    <property type="entry name" value="flagell_flgL"/>
    <property type="match status" value="1"/>
</dbReference>
<comment type="caution">
    <text evidence="7">The sequence shown here is derived from an EMBL/GenBank/DDBJ whole genome shotgun (WGS) entry which is preliminary data.</text>
</comment>
<keyword evidence="7" id="KW-0282">Flagellum</keyword>
<sequence>MSVTRVATSLQFDRLRDRMGTLSAKADLLNTQLSTTKRIQTPSDDASGYRALTALKRAGADSNAELGNIDLATSLLDASSTALGTIEAQLTRVREISVSAGSATLSADQKKALAAELDVILDDLLRVANTTDSRGSPLFGGDSTATPYTVTPAGAKPANGTVVFNGGGEAGEIPIGDGRTIAATTSGEKVFGGLTKKDGTTSDMFAIVKALSDNLKANTSVGDASVDVQTALSSVTNARTSIGARGARLELEQTRLEDLGLTREAARSAIEDTDVTATITELQKTMTVLQATQASFSKLTSLNLFDYLR</sequence>
<evidence type="ECO:0000259" key="5">
    <source>
        <dbReference type="Pfam" id="PF00669"/>
    </source>
</evidence>
<proteinExistence type="inferred from homology"/>
<name>A0ABW4N994_9SPHN</name>
<dbReference type="PANTHER" id="PTHR42792">
    <property type="entry name" value="FLAGELLIN"/>
    <property type="match status" value="1"/>
</dbReference>
<dbReference type="Gene3D" id="1.20.1330.10">
    <property type="entry name" value="f41 fragment of flagellin, N-terminal domain"/>
    <property type="match status" value="1"/>
</dbReference>
<dbReference type="InterPro" id="IPR001029">
    <property type="entry name" value="Flagellin_N"/>
</dbReference>
<gene>
    <name evidence="7" type="primary">flgL</name>
    <name evidence="7" type="ORF">ACFSC3_00720</name>
</gene>
<reference evidence="8" key="1">
    <citation type="journal article" date="2019" name="Int. J. Syst. Evol. Microbiol.">
        <title>The Global Catalogue of Microorganisms (GCM) 10K type strain sequencing project: providing services to taxonomists for standard genome sequencing and annotation.</title>
        <authorList>
            <consortium name="The Broad Institute Genomics Platform"/>
            <consortium name="The Broad Institute Genome Sequencing Center for Infectious Disease"/>
            <person name="Wu L."/>
            <person name="Ma J."/>
        </authorList>
    </citation>
    <scope>NUCLEOTIDE SEQUENCE [LARGE SCALE GENOMIC DNA]</scope>
    <source>
        <strain evidence="8">Q85</strain>
    </source>
</reference>
<evidence type="ECO:0000259" key="6">
    <source>
        <dbReference type="Pfam" id="PF00700"/>
    </source>
</evidence>
<dbReference type="InterPro" id="IPR046358">
    <property type="entry name" value="Flagellin_C"/>
</dbReference>
<dbReference type="Proteomes" id="UP001597283">
    <property type="component" value="Unassembled WGS sequence"/>
</dbReference>
<dbReference type="EMBL" id="JBHUFC010000001">
    <property type="protein sequence ID" value="MFD1786084.1"/>
    <property type="molecule type" value="Genomic_DNA"/>
</dbReference>
<dbReference type="InterPro" id="IPR001492">
    <property type="entry name" value="Flagellin"/>
</dbReference>
<organism evidence="7 8">
    <name type="scientific">Sphingomonas floccifaciens</name>
    <dbReference type="NCBI Taxonomy" id="1844115"/>
    <lineage>
        <taxon>Bacteria</taxon>
        <taxon>Pseudomonadati</taxon>
        <taxon>Pseudomonadota</taxon>
        <taxon>Alphaproteobacteria</taxon>
        <taxon>Sphingomonadales</taxon>
        <taxon>Sphingomonadaceae</taxon>
        <taxon>Sphingomonas</taxon>
    </lineage>
</organism>